<name>A0AAV4RPG3_CAEEX</name>
<evidence type="ECO:0000313" key="1">
    <source>
        <dbReference type="EMBL" id="GIY23335.1"/>
    </source>
</evidence>
<evidence type="ECO:0000313" key="2">
    <source>
        <dbReference type="Proteomes" id="UP001054945"/>
    </source>
</evidence>
<sequence>MSAINCFPLSRAATLGHFQPPPAQSVFAALVGLPDHVTGRRPLTASTWTSLLPLSSSPPAYFWFPLIFLIWRKSFNFKCPTLAEFCENGRFGDIYTLYRQILLSTYISSKLEGIR</sequence>
<comment type="caution">
    <text evidence="1">The sequence shown here is derived from an EMBL/GenBank/DDBJ whole genome shotgun (WGS) entry which is preliminary data.</text>
</comment>
<proteinExistence type="predicted"/>
<dbReference type="AlphaFoldDB" id="A0AAV4RPG3"/>
<organism evidence="1 2">
    <name type="scientific">Caerostris extrusa</name>
    <name type="common">Bark spider</name>
    <name type="synonym">Caerostris bankana</name>
    <dbReference type="NCBI Taxonomy" id="172846"/>
    <lineage>
        <taxon>Eukaryota</taxon>
        <taxon>Metazoa</taxon>
        <taxon>Ecdysozoa</taxon>
        <taxon>Arthropoda</taxon>
        <taxon>Chelicerata</taxon>
        <taxon>Arachnida</taxon>
        <taxon>Araneae</taxon>
        <taxon>Araneomorphae</taxon>
        <taxon>Entelegynae</taxon>
        <taxon>Araneoidea</taxon>
        <taxon>Araneidae</taxon>
        <taxon>Caerostris</taxon>
    </lineage>
</organism>
<dbReference type="EMBL" id="BPLR01008264">
    <property type="protein sequence ID" value="GIY23335.1"/>
    <property type="molecule type" value="Genomic_DNA"/>
</dbReference>
<dbReference type="Proteomes" id="UP001054945">
    <property type="component" value="Unassembled WGS sequence"/>
</dbReference>
<reference evidence="1 2" key="1">
    <citation type="submission" date="2021-06" db="EMBL/GenBank/DDBJ databases">
        <title>Caerostris extrusa draft genome.</title>
        <authorList>
            <person name="Kono N."/>
            <person name="Arakawa K."/>
        </authorList>
    </citation>
    <scope>NUCLEOTIDE SEQUENCE [LARGE SCALE GENOMIC DNA]</scope>
</reference>
<gene>
    <name evidence="1" type="ORF">CEXT_466301</name>
</gene>
<accession>A0AAV4RPG3</accession>
<protein>
    <submittedName>
        <fullName evidence="1">Uncharacterized protein</fullName>
    </submittedName>
</protein>
<keyword evidence="2" id="KW-1185">Reference proteome</keyword>